<protein>
    <recommendedName>
        <fullName evidence="3">Calcineurin-like phosphoesterase domain-containing protein</fullName>
    </recommendedName>
</protein>
<gene>
    <name evidence="1" type="ORF">ACFQ4E_12620</name>
</gene>
<evidence type="ECO:0000313" key="1">
    <source>
        <dbReference type="EMBL" id="MFD1343266.1"/>
    </source>
</evidence>
<sequence>MITRIVLSDLHAGAKSSLLSHVDPGGHPAECDPRDPSSMTTAFATALGAFLAEAGSRPQLCLLGDQLDLQFSPRTRAFASAEGFLRALSGTGCLQPRILATAGNHDHALWTEARLGFERQTLETGQGDPVYLDATGATEQGGPAVAAPLLSALARRAGFDGADMRYPNIAFGAGQRAVILHHGHFCEAPYRAVSTMLDALGTARPPLDAGRLAAENAGWIDFLWATFGDAREMGEDAEDLYQRLLTSAGFRTLSDRWSRIAGDALGERLPRAGDRDLRSMLRAGLRVAMDATLGRFRDTARDGETTALAAAERLEIARYLTDICLPQLADETGATRPPGDVTFVLGHTHKPFASRVALPGRAPVTVCNTGGWPLNGPRLDNAEGAAMLLMDDALNVALLRLFKTPDNGVVPLAHIEMPHTDDAGARRFRDRIARCFAATRSAWQEVADVAGREYLARQRMLLRLTGRSSDAGRGMAAE</sequence>
<proteinExistence type="predicted"/>
<name>A0ABW3ZJC1_9RHOB</name>
<reference evidence="2" key="1">
    <citation type="journal article" date="2019" name="Int. J. Syst. Evol. Microbiol.">
        <title>The Global Catalogue of Microorganisms (GCM) 10K type strain sequencing project: providing services to taxonomists for standard genome sequencing and annotation.</title>
        <authorList>
            <consortium name="The Broad Institute Genomics Platform"/>
            <consortium name="The Broad Institute Genome Sequencing Center for Infectious Disease"/>
            <person name="Wu L."/>
            <person name="Ma J."/>
        </authorList>
    </citation>
    <scope>NUCLEOTIDE SEQUENCE [LARGE SCALE GENOMIC DNA]</scope>
    <source>
        <strain evidence="2">CCUG 62953</strain>
    </source>
</reference>
<accession>A0ABW3ZJC1</accession>
<evidence type="ECO:0000313" key="2">
    <source>
        <dbReference type="Proteomes" id="UP001597135"/>
    </source>
</evidence>
<dbReference type="RefSeq" id="WP_386804077.1">
    <property type="nucleotide sequence ID" value="NZ_JBHTMU010000021.1"/>
</dbReference>
<keyword evidence="2" id="KW-1185">Reference proteome</keyword>
<organism evidence="1 2">
    <name type="scientific">Litorisediminicola beolgyonensis</name>
    <dbReference type="NCBI Taxonomy" id="1173614"/>
    <lineage>
        <taxon>Bacteria</taxon>
        <taxon>Pseudomonadati</taxon>
        <taxon>Pseudomonadota</taxon>
        <taxon>Alphaproteobacteria</taxon>
        <taxon>Rhodobacterales</taxon>
        <taxon>Paracoccaceae</taxon>
        <taxon>Litorisediminicola</taxon>
    </lineage>
</organism>
<evidence type="ECO:0008006" key="3">
    <source>
        <dbReference type="Google" id="ProtNLM"/>
    </source>
</evidence>
<dbReference type="Proteomes" id="UP001597135">
    <property type="component" value="Unassembled WGS sequence"/>
</dbReference>
<comment type="caution">
    <text evidence="1">The sequence shown here is derived from an EMBL/GenBank/DDBJ whole genome shotgun (WGS) entry which is preliminary data.</text>
</comment>
<dbReference type="InterPro" id="IPR029052">
    <property type="entry name" value="Metallo-depent_PP-like"/>
</dbReference>
<dbReference type="SUPFAM" id="SSF56300">
    <property type="entry name" value="Metallo-dependent phosphatases"/>
    <property type="match status" value="1"/>
</dbReference>
<dbReference type="EMBL" id="JBHTMU010000021">
    <property type="protein sequence ID" value="MFD1343266.1"/>
    <property type="molecule type" value="Genomic_DNA"/>
</dbReference>